<gene>
    <name evidence="3" type="ORF">KP79_PYT11005</name>
</gene>
<reference evidence="3 4" key="1">
    <citation type="journal article" date="2017" name="Nat. Ecol. Evol.">
        <title>Scallop genome provides insights into evolution of bilaterian karyotype and development.</title>
        <authorList>
            <person name="Wang S."/>
            <person name="Zhang J."/>
            <person name="Jiao W."/>
            <person name="Li J."/>
            <person name="Xun X."/>
            <person name="Sun Y."/>
            <person name="Guo X."/>
            <person name="Huan P."/>
            <person name="Dong B."/>
            <person name="Zhang L."/>
            <person name="Hu X."/>
            <person name="Sun X."/>
            <person name="Wang J."/>
            <person name="Zhao C."/>
            <person name="Wang Y."/>
            <person name="Wang D."/>
            <person name="Huang X."/>
            <person name="Wang R."/>
            <person name="Lv J."/>
            <person name="Li Y."/>
            <person name="Zhang Z."/>
            <person name="Liu B."/>
            <person name="Lu W."/>
            <person name="Hui Y."/>
            <person name="Liang J."/>
            <person name="Zhou Z."/>
            <person name="Hou R."/>
            <person name="Li X."/>
            <person name="Liu Y."/>
            <person name="Li H."/>
            <person name="Ning X."/>
            <person name="Lin Y."/>
            <person name="Zhao L."/>
            <person name="Xing Q."/>
            <person name="Dou J."/>
            <person name="Li Y."/>
            <person name="Mao J."/>
            <person name="Guo H."/>
            <person name="Dou H."/>
            <person name="Li T."/>
            <person name="Mu C."/>
            <person name="Jiang W."/>
            <person name="Fu Q."/>
            <person name="Fu X."/>
            <person name="Miao Y."/>
            <person name="Liu J."/>
            <person name="Yu Q."/>
            <person name="Li R."/>
            <person name="Liao H."/>
            <person name="Li X."/>
            <person name="Kong Y."/>
            <person name="Jiang Z."/>
            <person name="Chourrout D."/>
            <person name="Li R."/>
            <person name="Bao Z."/>
        </authorList>
    </citation>
    <scope>NUCLEOTIDE SEQUENCE [LARGE SCALE GENOMIC DNA]</scope>
    <source>
        <strain evidence="3 4">PY_sf001</strain>
    </source>
</reference>
<keyword evidence="4" id="KW-1185">Reference proteome</keyword>
<evidence type="ECO:0000313" key="4">
    <source>
        <dbReference type="Proteomes" id="UP000242188"/>
    </source>
</evidence>
<feature type="chain" id="PRO_5012623042" evidence="2">
    <location>
        <begin position="22"/>
        <end position="219"/>
    </location>
</feature>
<evidence type="ECO:0000256" key="2">
    <source>
        <dbReference type="SAM" id="SignalP"/>
    </source>
</evidence>
<name>A0A210PZY3_MIZYE</name>
<dbReference type="Proteomes" id="UP000242188">
    <property type="component" value="Unassembled WGS sequence"/>
</dbReference>
<dbReference type="EMBL" id="NEDP02005326">
    <property type="protein sequence ID" value="OWF41969.1"/>
    <property type="molecule type" value="Genomic_DNA"/>
</dbReference>
<accession>A0A210PZY3</accession>
<keyword evidence="1" id="KW-0472">Membrane</keyword>
<comment type="caution">
    <text evidence="3">The sequence shown here is derived from an EMBL/GenBank/DDBJ whole genome shotgun (WGS) entry which is preliminary data.</text>
</comment>
<evidence type="ECO:0000256" key="1">
    <source>
        <dbReference type="SAM" id="Phobius"/>
    </source>
</evidence>
<keyword evidence="1" id="KW-1133">Transmembrane helix</keyword>
<dbReference type="OrthoDB" id="10303204at2759"/>
<dbReference type="AlphaFoldDB" id="A0A210PZY3"/>
<feature type="signal peptide" evidence="2">
    <location>
        <begin position="1"/>
        <end position="21"/>
    </location>
</feature>
<protein>
    <submittedName>
        <fullName evidence="3">Uncharacterized protein</fullName>
    </submittedName>
</protein>
<feature type="transmembrane region" description="Helical" evidence="1">
    <location>
        <begin position="166"/>
        <end position="187"/>
    </location>
</feature>
<evidence type="ECO:0000313" key="3">
    <source>
        <dbReference type="EMBL" id="OWF41969.1"/>
    </source>
</evidence>
<organism evidence="3 4">
    <name type="scientific">Mizuhopecten yessoensis</name>
    <name type="common">Japanese scallop</name>
    <name type="synonym">Patinopecten yessoensis</name>
    <dbReference type="NCBI Taxonomy" id="6573"/>
    <lineage>
        <taxon>Eukaryota</taxon>
        <taxon>Metazoa</taxon>
        <taxon>Spiralia</taxon>
        <taxon>Lophotrochozoa</taxon>
        <taxon>Mollusca</taxon>
        <taxon>Bivalvia</taxon>
        <taxon>Autobranchia</taxon>
        <taxon>Pteriomorphia</taxon>
        <taxon>Pectinida</taxon>
        <taxon>Pectinoidea</taxon>
        <taxon>Pectinidae</taxon>
        <taxon>Mizuhopecten</taxon>
    </lineage>
</organism>
<keyword evidence="1" id="KW-0812">Transmembrane</keyword>
<proteinExistence type="predicted"/>
<sequence>MRQTVLPGFLVFLLNFGHVKSSSTDQYKEVFTMTKDCLSHDRRGPHYLTQYEKYLVTWDGEDFFICMVLFEARNEANVDTDYNVCFRMLQNNNFTDCGVKLKYYSTNKDGFKPDIIYTCGQNVPTEWCSTSREGRLYLFTLGATNTSFRIEVVAYAGVSLSKLACVGIAIVSAATIVFLIIIITWSVRKRNVRSDDTGQTLKVASSLQKPEEEQHLDQK</sequence>
<keyword evidence="2" id="KW-0732">Signal</keyword>